<proteinExistence type="predicted"/>
<comment type="caution">
    <text evidence="2">The sequence shown here is derived from an EMBL/GenBank/DDBJ whole genome shotgun (WGS) entry which is preliminary data.</text>
</comment>
<dbReference type="SUPFAM" id="SSF48452">
    <property type="entry name" value="TPR-like"/>
    <property type="match status" value="3"/>
</dbReference>
<dbReference type="SMART" id="SM00028">
    <property type="entry name" value="TPR"/>
    <property type="match status" value="6"/>
</dbReference>
<dbReference type="PANTHER" id="PTHR19959">
    <property type="entry name" value="KINESIN LIGHT CHAIN"/>
    <property type="match status" value="1"/>
</dbReference>
<sequence length="1288" mass="139014">MADKVELFQALLQRLEHFESTRDPLPLLEASTVEQAGQLLQATGGGDDETLALHLLAWLHWYRHLVSPEEENLADLKAAVRMFIPCFVDDTGSIPVVLLPFLADHAIPYAEERLQHAIDTSDQGVIVAVVRLWRRILDHLPEDSSERHACLGNLAAALELQFRRLGTVEDADESIDLGRQAVLAAPEIDDRAVYLNNLGTALRGRFERTGFIEDLDEAIAVARQALQATSAGHPGRAGRLNTLGNALQTRFGRVGVIEDLDEAISTARQAVVEDHADSPDHAMYLNNLGNALQIRFERMGALEDLNEAINVKNNAVRCTPAGHPDSAGRLSNLGSALSARFGRIGVLRDLDQAVEVGRRAVRLAHLGDPDRAMYLNNLGNALQVRFQRIGVLEDLDEAVEVARQAVQVTPDDHPVRVGYLNNLGGALQLRFLRMGVLADLDEAVESGRQAVRAIAPGHPDEARCLGNLGNALWLRFDNAGTLRHLDEAVEVGRRAVRLAHLGDPDRAMYLNNLGNALQVRFQRIGVLEDLDEAVEVARQAVQVTPDDHPVRVGYLNNLGGALQLRFLRMGVLADLDEAVESGRQAVRAIAPGHPDEARCLSNLGNALRMQSEQTGALDALNEAVGMWRQVVQVTPTDHPDRPMYLSNLGVGLRYRYERTGVLDDLDEAVEVGRQAVQASSAGDPDRAVYLSNLGNALGFRHERLGTDGDLDAAVSAYEEVVGIDSAAPSMRIGAAEIAANLCATLRPRQAAALLESAVELLPQVAPRRLARSDQQYAVGAFHGLAADAAALALAVPGLSSGQRATKALRLLEAARAILLSQALRTRSDLTDLRAQHPGVATRFVELRDLLDRPLAGRVANPLTVTWQRSTIAVEPVVDDRRRLADEFTALLDHIRSLENFGSFALPPSVDELLEQAGSGPVIVLNISRHRSDALLLAPDGITALELPGLTPDTVLARVNAFQHAVRVATDLGLPEHDRGDADETVTAVLGWLWDEVAGPVLSALGYHGPPPADGDWPRVWWVPGGLLSLLPLHAAGHHTGSPDLRHGAVMDRVVSSYTPTISALRHARERAETVPVLPQRGLVVAMPTTPGKKALRYVSIEAAKVRERLPDPVVLTETGDGELLHPDQVPTTSTVLAHLAGCAFAHFACHGVSDPADPSNSRLLLHDHLTSPLTVSALAPVALDHARLAYLSACRTAFTGVTELLDEAIHLASAFQLAGFPHVVATLWPINDHVAFTVTTAFYTVLSTGKGTLDPDQAAFALHRTIRGVRSGFPATPSLWAAHIHAGA</sequence>
<dbReference type="Pfam" id="PF13374">
    <property type="entry name" value="TPR_10"/>
    <property type="match status" value="5"/>
</dbReference>
<evidence type="ECO:0000259" key="1">
    <source>
        <dbReference type="Pfam" id="PF12770"/>
    </source>
</evidence>
<dbReference type="EMBL" id="JACHIU010000001">
    <property type="protein sequence ID" value="MBB6473759.1"/>
    <property type="molecule type" value="Genomic_DNA"/>
</dbReference>
<dbReference type="Pfam" id="PF12770">
    <property type="entry name" value="CHAT"/>
    <property type="match status" value="1"/>
</dbReference>
<organism evidence="2 3">
    <name type="scientific">Sphaerisporangium rubeum</name>
    <dbReference type="NCBI Taxonomy" id="321317"/>
    <lineage>
        <taxon>Bacteria</taxon>
        <taxon>Bacillati</taxon>
        <taxon>Actinomycetota</taxon>
        <taxon>Actinomycetes</taxon>
        <taxon>Streptosporangiales</taxon>
        <taxon>Streptosporangiaceae</taxon>
        <taxon>Sphaerisporangium</taxon>
    </lineage>
</organism>
<protein>
    <submittedName>
        <fullName evidence="2">Tetratricopeptide (TPR) repeat protein</fullName>
    </submittedName>
</protein>
<keyword evidence="3" id="KW-1185">Reference proteome</keyword>
<gene>
    <name evidence="2" type="ORF">BJ992_003190</name>
</gene>
<dbReference type="InterPro" id="IPR024983">
    <property type="entry name" value="CHAT_dom"/>
</dbReference>
<name>A0A7X0IEG9_9ACTN</name>
<dbReference type="SUPFAM" id="SSF81901">
    <property type="entry name" value="HCP-like"/>
    <property type="match status" value="1"/>
</dbReference>
<evidence type="ECO:0000313" key="2">
    <source>
        <dbReference type="EMBL" id="MBB6473759.1"/>
    </source>
</evidence>
<dbReference type="Gene3D" id="1.25.40.10">
    <property type="entry name" value="Tetratricopeptide repeat domain"/>
    <property type="match status" value="5"/>
</dbReference>
<dbReference type="Proteomes" id="UP000555564">
    <property type="component" value="Unassembled WGS sequence"/>
</dbReference>
<dbReference type="RefSeq" id="WP_184981732.1">
    <property type="nucleotide sequence ID" value="NZ_BAAALO010000043.1"/>
</dbReference>
<dbReference type="PANTHER" id="PTHR19959:SF119">
    <property type="entry name" value="FUNGAL LIPASE-LIKE DOMAIN-CONTAINING PROTEIN"/>
    <property type="match status" value="1"/>
</dbReference>
<dbReference type="InterPro" id="IPR019734">
    <property type="entry name" value="TPR_rpt"/>
</dbReference>
<accession>A0A7X0IEG9</accession>
<dbReference type="InterPro" id="IPR011990">
    <property type="entry name" value="TPR-like_helical_dom_sf"/>
</dbReference>
<evidence type="ECO:0000313" key="3">
    <source>
        <dbReference type="Proteomes" id="UP000555564"/>
    </source>
</evidence>
<reference evidence="2 3" key="1">
    <citation type="submission" date="2020-08" db="EMBL/GenBank/DDBJ databases">
        <title>Sequencing the genomes of 1000 actinobacteria strains.</title>
        <authorList>
            <person name="Klenk H.-P."/>
        </authorList>
    </citation>
    <scope>NUCLEOTIDE SEQUENCE [LARGE SCALE GENOMIC DNA]</scope>
    <source>
        <strain evidence="2 3">DSM 44936</strain>
    </source>
</reference>
<feature type="domain" description="CHAT" evidence="1">
    <location>
        <begin position="987"/>
        <end position="1287"/>
    </location>
</feature>